<reference evidence="2 3" key="1">
    <citation type="submission" date="2019-05" db="EMBL/GenBank/DDBJ databases">
        <authorList>
            <person name="Lee S.D."/>
        </authorList>
    </citation>
    <scope>NUCLEOTIDE SEQUENCE [LARGE SCALE GENOMIC DNA]</scope>
    <source>
        <strain evidence="2 3">C5-26</strain>
    </source>
</reference>
<evidence type="ECO:0000256" key="1">
    <source>
        <dbReference type="SAM" id="MobiDB-lite"/>
    </source>
</evidence>
<proteinExistence type="predicted"/>
<protein>
    <submittedName>
        <fullName evidence="2">Uncharacterized protein</fullName>
    </submittedName>
</protein>
<accession>A0A563E032</accession>
<dbReference type="AlphaFoldDB" id="A0A563E032"/>
<feature type="compositionally biased region" description="Low complexity" evidence="1">
    <location>
        <begin position="77"/>
        <end position="97"/>
    </location>
</feature>
<keyword evidence="3" id="KW-1185">Reference proteome</keyword>
<dbReference type="RefSeq" id="WP_146317299.1">
    <property type="nucleotide sequence ID" value="NZ_VCQV01000018.1"/>
</dbReference>
<name>A0A563E032_9MICO</name>
<dbReference type="Proteomes" id="UP000320244">
    <property type="component" value="Unassembled WGS sequence"/>
</dbReference>
<sequence length="112" mass="11494">MLWLILALLVSVVLAAVVVGLVAVPARREGRAMLTERGETLVSSVAERKERVATTAKKTGASVTRRSGKSDGQSVETSDNTASDESATATEPAAAHPADTEDSGSDAQKTAG</sequence>
<feature type="region of interest" description="Disordered" evidence="1">
    <location>
        <begin position="50"/>
        <end position="112"/>
    </location>
</feature>
<gene>
    <name evidence="2" type="ORF">FGL98_13530</name>
</gene>
<organism evidence="2 3">
    <name type="scientific">Leekyejoonella antrihumi</name>
    <dbReference type="NCBI Taxonomy" id="1660198"/>
    <lineage>
        <taxon>Bacteria</taxon>
        <taxon>Bacillati</taxon>
        <taxon>Actinomycetota</taxon>
        <taxon>Actinomycetes</taxon>
        <taxon>Micrococcales</taxon>
        <taxon>Dermacoccaceae</taxon>
        <taxon>Leekyejoonella</taxon>
    </lineage>
</organism>
<feature type="compositionally biased region" description="Polar residues" evidence="1">
    <location>
        <begin position="61"/>
        <end position="76"/>
    </location>
</feature>
<reference evidence="2 3" key="2">
    <citation type="submission" date="2019-08" db="EMBL/GenBank/DDBJ databases">
        <title>Jejuicoccus antrihumi gen. nov., sp. nov., a new member of the family Dermacoccaceae isolated from a cave.</title>
        <authorList>
            <person name="Schumann P."/>
            <person name="Kim I.S."/>
        </authorList>
    </citation>
    <scope>NUCLEOTIDE SEQUENCE [LARGE SCALE GENOMIC DNA]</scope>
    <source>
        <strain evidence="2 3">C5-26</strain>
    </source>
</reference>
<comment type="caution">
    <text evidence="2">The sequence shown here is derived from an EMBL/GenBank/DDBJ whole genome shotgun (WGS) entry which is preliminary data.</text>
</comment>
<evidence type="ECO:0000313" key="2">
    <source>
        <dbReference type="EMBL" id="TWP35593.1"/>
    </source>
</evidence>
<evidence type="ECO:0000313" key="3">
    <source>
        <dbReference type="Proteomes" id="UP000320244"/>
    </source>
</evidence>
<dbReference type="EMBL" id="VCQV01000018">
    <property type="protein sequence ID" value="TWP35593.1"/>
    <property type="molecule type" value="Genomic_DNA"/>
</dbReference>